<comment type="caution">
    <text evidence="1">The sequence shown here is derived from an EMBL/GenBank/DDBJ whole genome shotgun (WGS) entry which is preliminary data.</text>
</comment>
<dbReference type="Gene3D" id="2.180.10.10">
    <property type="entry name" value="RHS repeat-associated core"/>
    <property type="match status" value="1"/>
</dbReference>
<dbReference type="OrthoDB" id="2972467at2"/>
<organism evidence="1 2">
    <name type="scientific">Chryseobacterium hagamense</name>
    <dbReference type="NCBI Taxonomy" id="395935"/>
    <lineage>
        <taxon>Bacteria</taxon>
        <taxon>Pseudomonadati</taxon>
        <taxon>Bacteroidota</taxon>
        <taxon>Flavobacteriia</taxon>
        <taxon>Flavobacteriales</taxon>
        <taxon>Weeksellaceae</taxon>
        <taxon>Chryseobacterium group</taxon>
        <taxon>Chryseobacterium</taxon>
    </lineage>
</organism>
<accession>A0A511YMX5</accession>
<evidence type="ECO:0000313" key="2">
    <source>
        <dbReference type="Proteomes" id="UP000321863"/>
    </source>
</evidence>
<dbReference type="Proteomes" id="UP000321863">
    <property type="component" value="Unassembled WGS sequence"/>
</dbReference>
<reference evidence="1 2" key="1">
    <citation type="submission" date="2019-07" db="EMBL/GenBank/DDBJ databases">
        <title>Whole genome shotgun sequence of Chryseobacterium hagamense NBRC 105253.</title>
        <authorList>
            <person name="Hosoyama A."/>
            <person name="Uohara A."/>
            <person name="Ohji S."/>
            <person name="Ichikawa N."/>
        </authorList>
    </citation>
    <scope>NUCLEOTIDE SEQUENCE [LARGE SCALE GENOMIC DNA]</scope>
    <source>
        <strain evidence="1 2">NBRC 105253</strain>
    </source>
</reference>
<sequence>MSDIGRWGVIDPLAEKMTRHSPYNYAFNNPIMFIDPDGREGILYEEQARNAFSALQNSMPPIDYVNDSGNKIGTDGTDIKGVIMIANRQDINAIRTAERNSSHVTTDQLSEFNTNMIVPSDVALQESLNVLARGVANGGFREESSSIGENDVIVRGKTGPLPTVSNDVATVPASIPTNKTTHTTIHLHPAGMFVSNDTLYPFNALTPTPGIDDITFAGKGTNIIIGRLAVGNNSNITRNSDGSFADSRPIGAAVYRGNNISKPAMTLTTRVINNILNRNAR</sequence>
<evidence type="ECO:0008006" key="3">
    <source>
        <dbReference type="Google" id="ProtNLM"/>
    </source>
</evidence>
<evidence type="ECO:0000313" key="1">
    <source>
        <dbReference type="EMBL" id="GEN76548.1"/>
    </source>
</evidence>
<dbReference type="RefSeq" id="WP_146941580.1">
    <property type="nucleotide sequence ID" value="NZ_BJYJ01000010.1"/>
</dbReference>
<keyword evidence="2" id="KW-1185">Reference proteome</keyword>
<dbReference type="AlphaFoldDB" id="A0A511YMX5"/>
<name>A0A511YMX5_9FLAO</name>
<dbReference type="EMBL" id="BJYJ01000010">
    <property type="protein sequence ID" value="GEN76548.1"/>
    <property type="molecule type" value="Genomic_DNA"/>
</dbReference>
<proteinExistence type="predicted"/>
<protein>
    <recommendedName>
        <fullName evidence="3">RHS repeat-associated core domain-containing protein</fullName>
    </recommendedName>
</protein>
<gene>
    <name evidence="1" type="ORF">CHA01nite_22880</name>
</gene>